<dbReference type="InterPro" id="IPR018191">
    <property type="entry name" value="4-OT"/>
</dbReference>
<evidence type="ECO:0000256" key="3">
    <source>
        <dbReference type="PIRSR" id="PIRSR618191-1"/>
    </source>
</evidence>
<proteinExistence type="inferred from homology"/>
<dbReference type="Proteomes" id="UP001236270">
    <property type="component" value="Unassembled WGS sequence"/>
</dbReference>
<evidence type="ECO:0000256" key="4">
    <source>
        <dbReference type="RuleBase" id="RU362032"/>
    </source>
</evidence>
<dbReference type="InterPro" id="IPR004370">
    <property type="entry name" value="4-OT-like_dom"/>
</dbReference>
<comment type="similarity">
    <text evidence="1 4">Belongs to the 4-oxalocrotonate tautomerase family.</text>
</comment>
<evidence type="ECO:0000256" key="1">
    <source>
        <dbReference type="ARBA" id="ARBA00006723"/>
    </source>
</evidence>
<accession>A0A089PL69</accession>
<evidence type="ECO:0000313" key="7">
    <source>
        <dbReference type="EMBL" id="KMK13869.1"/>
    </source>
</evidence>
<dbReference type="eggNOG" id="COG1942">
    <property type="taxonomic scope" value="Bacteria"/>
</dbReference>
<evidence type="ECO:0000313" key="8">
    <source>
        <dbReference type="EMBL" id="MDQ2308907.1"/>
    </source>
</evidence>
<feature type="active site" description="Proton acceptor; via imino nitrogen" evidence="3">
    <location>
        <position position="2"/>
    </location>
</feature>
<dbReference type="GO" id="GO:0016853">
    <property type="term" value="F:isomerase activity"/>
    <property type="evidence" value="ECO:0007669"/>
    <property type="project" value="UniProtKB-UniRule"/>
</dbReference>
<dbReference type="RefSeq" id="WP_043082797.1">
    <property type="nucleotide sequence ID" value="NZ_CBCSIS010000002.1"/>
</dbReference>
<comment type="caution">
    <text evidence="7">The sequence shown here is derived from an EMBL/GenBank/DDBJ whole genome shotgun (WGS) entry which is preliminary data.</text>
</comment>
<dbReference type="PATRIC" id="fig|61647.13.peg.2817"/>
<dbReference type="STRING" id="61647.LG71_12230"/>
<dbReference type="Proteomes" id="UP000036196">
    <property type="component" value="Unassembled WGS sequence"/>
</dbReference>
<organism evidence="7 9">
    <name type="scientific">Pluralibacter gergoviae</name>
    <name type="common">Enterobacter gergoviae</name>
    <dbReference type="NCBI Taxonomy" id="61647"/>
    <lineage>
        <taxon>Bacteria</taxon>
        <taxon>Pseudomonadati</taxon>
        <taxon>Pseudomonadota</taxon>
        <taxon>Gammaproteobacteria</taxon>
        <taxon>Enterobacterales</taxon>
        <taxon>Enterobacteriaceae</taxon>
        <taxon>Pluralibacter</taxon>
    </lineage>
</organism>
<dbReference type="EMBL" id="ABLOKC030000048">
    <property type="protein sequence ID" value="EML1474353.1"/>
    <property type="molecule type" value="Genomic_DNA"/>
</dbReference>
<evidence type="ECO:0000256" key="2">
    <source>
        <dbReference type="ARBA" id="ARBA00023235"/>
    </source>
</evidence>
<evidence type="ECO:0000313" key="9">
    <source>
        <dbReference type="Proteomes" id="UP000036196"/>
    </source>
</evidence>
<dbReference type="Pfam" id="PF01361">
    <property type="entry name" value="Tautomerase"/>
    <property type="match status" value="1"/>
</dbReference>
<gene>
    <name evidence="7" type="ORF">ABW06_10445</name>
    <name evidence="6" type="ORF">QEG54_005187</name>
    <name evidence="8" type="ORF">RBJ30_07305</name>
</gene>
<keyword evidence="2 4" id="KW-0413">Isomerase</keyword>
<dbReference type="PANTHER" id="PTHR35530:SF1">
    <property type="entry name" value="2-HYDROXYMUCONATE TAUTOMERASE"/>
    <property type="match status" value="1"/>
</dbReference>
<dbReference type="KEGG" id="pge:LG71_12230"/>
<keyword evidence="9" id="KW-1185">Reference proteome</keyword>
<feature type="domain" description="4-oxalocrotonate tautomerase-like" evidence="5">
    <location>
        <begin position="2"/>
        <end position="60"/>
    </location>
</feature>
<dbReference type="NCBIfam" id="NF002524">
    <property type="entry name" value="PRK01964.1"/>
    <property type="match status" value="1"/>
</dbReference>
<dbReference type="EC" id="5.3.2.-" evidence="4"/>
<protein>
    <recommendedName>
        <fullName evidence="4">Tautomerase</fullName>
        <ecNumber evidence="4">5.3.2.-</ecNumber>
    </recommendedName>
</protein>
<dbReference type="PANTHER" id="PTHR35530">
    <property type="entry name" value="TAUTOMERASE-RELATED"/>
    <property type="match status" value="1"/>
</dbReference>
<reference evidence="8" key="2">
    <citation type="submission" date="2023-08" db="EMBL/GenBank/DDBJ databases">
        <title>WGS of pathogenic bacterial species, Los Angeles County Public Health Laboratories.</title>
        <authorList>
            <person name="Garrigues J.M."/>
            <person name="Green N.M."/>
        </authorList>
    </citation>
    <scope>NUCLEOTIDE SEQUENCE</scope>
    <source>
        <strain evidence="8">LACPHL-BACT-2023-00068</strain>
    </source>
</reference>
<reference evidence="6" key="3">
    <citation type="submission" date="2024-02" db="EMBL/GenBank/DDBJ databases">
        <authorList>
            <consortium name="Clinical and Environmental Microbiology Branch: Whole genome sequencing antimicrobial resistance pathogens in the healthcare setting"/>
        </authorList>
    </citation>
    <scope>NUCLEOTIDE SEQUENCE</scope>
    <source>
        <strain evidence="6">2021DK-00143</strain>
    </source>
</reference>
<dbReference type="SUPFAM" id="SSF55331">
    <property type="entry name" value="Tautomerase/MIF"/>
    <property type="match status" value="1"/>
</dbReference>
<dbReference type="NCBIfam" id="TIGR00013">
    <property type="entry name" value="taut"/>
    <property type="match status" value="1"/>
</dbReference>
<reference evidence="7 9" key="1">
    <citation type="submission" date="2015-05" db="EMBL/GenBank/DDBJ databases">
        <title>Genome sequences of Pluralibacter gergoviae.</title>
        <authorList>
            <person name="Greninger A.L."/>
            <person name="Miller S."/>
        </authorList>
    </citation>
    <scope>NUCLEOTIDE SEQUENCE [LARGE SCALE GENOMIC DNA]</scope>
    <source>
        <strain evidence="7 9">JS81F13</strain>
    </source>
</reference>
<sequence>MPIIQVNLIEGRSDAQKEKLIAALTDGAVQALDAPRESVRVLIYELPASHWGVAGKAKGKAAGGDSK</sequence>
<dbReference type="Gene3D" id="3.30.429.10">
    <property type="entry name" value="Macrophage Migration Inhibitory Factor"/>
    <property type="match status" value="1"/>
</dbReference>
<name>A0A089PL69_PLUGE</name>
<evidence type="ECO:0000313" key="6">
    <source>
        <dbReference type="EMBL" id="EML1474353.1"/>
    </source>
</evidence>
<dbReference type="AlphaFoldDB" id="A0A089PL69"/>
<evidence type="ECO:0000259" key="5">
    <source>
        <dbReference type="Pfam" id="PF01361"/>
    </source>
</evidence>
<dbReference type="OrthoDB" id="8098375at2"/>
<dbReference type="GeneID" id="61385981"/>
<dbReference type="InterPro" id="IPR014347">
    <property type="entry name" value="Tautomerase/MIF_sf"/>
</dbReference>
<dbReference type="EMBL" id="JAVDNV010000004">
    <property type="protein sequence ID" value="MDQ2308907.1"/>
    <property type="molecule type" value="Genomic_DNA"/>
</dbReference>
<dbReference type="EMBL" id="LDZF01000009">
    <property type="protein sequence ID" value="KMK13869.1"/>
    <property type="molecule type" value="Genomic_DNA"/>
</dbReference>